<sequence>MNCKECKSKRITWGVDEYGNKKHVCKDCGYMWDKRVTPQDLKIKG</sequence>
<accession>X1IKX5</accession>
<reference evidence="2" key="1">
    <citation type="journal article" date="2014" name="Front. Microbiol.">
        <title>High frequency of phylogenetically diverse reductive dehalogenase-homologous genes in deep subseafloor sedimentary metagenomes.</title>
        <authorList>
            <person name="Kawai M."/>
            <person name="Futagami T."/>
            <person name="Toyoda A."/>
            <person name="Takaki Y."/>
            <person name="Nishi S."/>
            <person name="Hori S."/>
            <person name="Arai W."/>
            <person name="Tsubouchi T."/>
            <person name="Morono Y."/>
            <person name="Uchiyama I."/>
            <person name="Ito T."/>
            <person name="Fujiyama A."/>
            <person name="Inagaki F."/>
            <person name="Takami H."/>
        </authorList>
    </citation>
    <scope>NUCLEOTIDE SEQUENCE</scope>
    <source>
        <strain evidence="2">Expedition CK06-06</strain>
    </source>
</reference>
<name>X1IKX5_9ZZZZ</name>
<protein>
    <recommendedName>
        <fullName evidence="1">TFIIB-type domain-containing protein</fullName>
    </recommendedName>
</protein>
<organism evidence="2">
    <name type="scientific">marine sediment metagenome</name>
    <dbReference type="NCBI Taxonomy" id="412755"/>
    <lineage>
        <taxon>unclassified sequences</taxon>
        <taxon>metagenomes</taxon>
        <taxon>ecological metagenomes</taxon>
    </lineage>
</organism>
<dbReference type="InterPro" id="IPR013137">
    <property type="entry name" value="Znf_TFIIB"/>
</dbReference>
<proteinExistence type="predicted"/>
<dbReference type="EMBL" id="BARU01032339">
    <property type="protein sequence ID" value="GAH69915.1"/>
    <property type="molecule type" value="Genomic_DNA"/>
</dbReference>
<dbReference type="AlphaFoldDB" id="X1IKX5"/>
<feature type="domain" description="TFIIB-type" evidence="1">
    <location>
        <begin position="1"/>
        <end position="36"/>
    </location>
</feature>
<evidence type="ECO:0000259" key="1">
    <source>
        <dbReference type="Pfam" id="PF08271"/>
    </source>
</evidence>
<gene>
    <name evidence="2" type="ORF">S03H2_51013</name>
</gene>
<comment type="caution">
    <text evidence="2">The sequence shown here is derived from an EMBL/GenBank/DDBJ whole genome shotgun (WGS) entry which is preliminary data.</text>
</comment>
<dbReference type="Pfam" id="PF08271">
    <property type="entry name" value="Zn_Ribbon_TF"/>
    <property type="match status" value="1"/>
</dbReference>
<dbReference type="SUPFAM" id="SSF57783">
    <property type="entry name" value="Zinc beta-ribbon"/>
    <property type="match status" value="1"/>
</dbReference>
<evidence type="ECO:0000313" key="2">
    <source>
        <dbReference type="EMBL" id="GAH69915.1"/>
    </source>
</evidence>